<evidence type="ECO:0000313" key="3">
    <source>
        <dbReference type="Proteomes" id="UP000092993"/>
    </source>
</evidence>
<feature type="region of interest" description="Disordered" evidence="1">
    <location>
        <begin position="1"/>
        <end position="23"/>
    </location>
</feature>
<organism evidence="2 3">
    <name type="scientific">Grifola frondosa</name>
    <name type="common">Maitake</name>
    <name type="synonym">Polyporus frondosus</name>
    <dbReference type="NCBI Taxonomy" id="5627"/>
    <lineage>
        <taxon>Eukaryota</taxon>
        <taxon>Fungi</taxon>
        <taxon>Dikarya</taxon>
        <taxon>Basidiomycota</taxon>
        <taxon>Agaricomycotina</taxon>
        <taxon>Agaricomycetes</taxon>
        <taxon>Polyporales</taxon>
        <taxon>Grifolaceae</taxon>
        <taxon>Grifola</taxon>
    </lineage>
</organism>
<sequence>MARSTSPRGISSRQSVTPDSELLPPSVDTTKVISWHPRIVLSDTRYDNAPCFLYIPDARADLVFVDYLPNLREVAQWPVWRRPAPAPPHSEAGPSFVVQDVPGKGTGMLAARLIRAGELIWEERPIYAARRTLSCAADQTDANGIFHRAALQGLAPAARTAFLRLANAYPAREFDAVPGILNTNCLELRIADPDAGRQMWTRARSRGASRPSRARTTRVRPPRTTTSPSRASRDSCGPHATSRPGGGHDRVRASDARRVGIRQLLGRLEGERFPPRIAFEQLREALDWAGEEGYLWSMRGS</sequence>
<name>A0A1C7LMN8_GRIFR</name>
<dbReference type="STRING" id="5627.A0A1C7LMN8"/>
<feature type="compositionally biased region" description="Polar residues" evidence="1">
    <location>
        <begin position="1"/>
        <end position="18"/>
    </location>
</feature>
<protein>
    <submittedName>
        <fullName evidence="2">Uncharacterized protein</fullName>
    </submittedName>
</protein>
<feature type="region of interest" description="Disordered" evidence="1">
    <location>
        <begin position="200"/>
        <end position="255"/>
    </location>
</feature>
<gene>
    <name evidence="2" type="ORF">A0H81_14572</name>
</gene>
<dbReference type="EMBL" id="LUGG01000044">
    <property type="protein sequence ID" value="OBZ65456.1"/>
    <property type="molecule type" value="Genomic_DNA"/>
</dbReference>
<reference evidence="2 3" key="1">
    <citation type="submission" date="2016-03" db="EMBL/GenBank/DDBJ databases">
        <title>Whole genome sequencing of Grifola frondosa 9006-11.</title>
        <authorList>
            <person name="Min B."/>
            <person name="Park H."/>
            <person name="Kim J.-G."/>
            <person name="Cho H."/>
            <person name="Oh Y.-L."/>
            <person name="Kong W.-S."/>
            <person name="Choi I.-G."/>
        </authorList>
    </citation>
    <scope>NUCLEOTIDE SEQUENCE [LARGE SCALE GENOMIC DNA]</scope>
    <source>
        <strain evidence="2 3">9006-11</strain>
    </source>
</reference>
<dbReference type="OrthoDB" id="265717at2759"/>
<keyword evidence="3" id="KW-1185">Reference proteome</keyword>
<dbReference type="AlphaFoldDB" id="A0A1C7LMN8"/>
<feature type="compositionally biased region" description="Basic and acidic residues" evidence="1">
    <location>
        <begin position="246"/>
        <end position="255"/>
    </location>
</feature>
<comment type="caution">
    <text evidence="2">The sequence shown here is derived from an EMBL/GenBank/DDBJ whole genome shotgun (WGS) entry which is preliminary data.</text>
</comment>
<evidence type="ECO:0000313" key="2">
    <source>
        <dbReference type="EMBL" id="OBZ65456.1"/>
    </source>
</evidence>
<dbReference type="Proteomes" id="UP000092993">
    <property type="component" value="Unassembled WGS sequence"/>
</dbReference>
<evidence type="ECO:0000256" key="1">
    <source>
        <dbReference type="SAM" id="MobiDB-lite"/>
    </source>
</evidence>
<proteinExistence type="predicted"/>
<feature type="compositionally biased region" description="Basic residues" evidence="1">
    <location>
        <begin position="203"/>
        <end position="221"/>
    </location>
</feature>
<accession>A0A1C7LMN8</accession>